<feature type="repeat" description="TPR" evidence="3">
    <location>
        <begin position="40"/>
        <end position="73"/>
    </location>
</feature>
<dbReference type="Proteomes" id="UP000055136">
    <property type="component" value="Chromosome"/>
</dbReference>
<evidence type="ECO:0000256" key="3">
    <source>
        <dbReference type="PROSITE-ProRule" id="PRU00339"/>
    </source>
</evidence>
<dbReference type="SUPFAM" id="SSF53756">
    <property type="entry name" value="UDP-Glycosyltransferase/glycogen phosphorylase"/>
    <property type="match status" value="1"/>
</dbReference>
<dbReference type="GO" id="GO:0000030">
    <property type="term" value="F:mannosyltransferase activity"/>
    <property type="evidence" value="ECO:0007669"/>
    <property type="project" value="TreeGrafter"/>
</dbReference>
<keyword evidence="5" id="KW-1185">Reference proteome</keyword>
<dbReference type="GO" id="GO:0030968">
    <property type="term" value="P:endoplasmic reticulum unfolded protein response"/>
    <property type="evidence" value="ECO:0007669"/>
    <property type="project" value="TreeGrafter"/>
</dbReference>
<evidence type="ECO:0000313" key="5">
    <source>
        <dbReference type="Proteomes" id="UP000055136"/>
    </source>
</evidence>
<dbReference type="Pfam" id="PF01075">
    <property type="entry name" value="Glyco_transf_9"/>
    <property type="match status" value="1"/>
</dbReference>
<evidence type="ECO:0000313" key="4">
    <source>
        <dbReference type="EMBL" id="ALP53051.1"/>
    </source>
</evidence>
<accession>A0A0S2TD23</accession>
<evidence type="ECO:0000256" key="1">
    <source>
        <dbReference type="ARBA" id="ARBA00022737"/>
    </source>
</evidence>
<dbReference type="PANTHER" id="PTHR44227">
    <property type="match status" value="1"/>
</dbReference>
<dbReference type="InterPro" id="IPR052346">
    <property type="entry name" value="O-mannosyl-transferase_TMTC"/>
</dbReference>
<dbReference type="InterPro" id="IPR019734">
    <property type="entry name" value="TPR_rpt"/>
</dbReference>
<sequence>MPKKTLKTQLKYAEKLRKAGKLVQAKSTYFECCKLNPDDYACWQAFGQISYQLQHHKDASTAFQRAISINPNLDKLYYQLALSQSSLGEYVAAERNFRSYLMMRPDAGAGYWAYARLLHDWGRIAEATENYQKASEQVPNATMLHLEFGIILQKQGRYDEALEQFLKMQALQPDHASVYNHLGNVYRDMGRFAAALASYQKAFALAPGDEAKFHFYLATLDESRGEPSAALSHYDKAIALDENLADAHLNRAVCLLLLGNYKEGWSEYEWRLQHPDWLRQRHLRVTDRPRWRGESWPEKTLLVIAEQGYGDTFQFCRFVSPLARHFTRVLVYCKPEIAALIELVEGVDEVIPAGRQLPPEAFDTYVYMMSLPRLLATTFDTIPRDIPYMYAPEKRVAAWRGRLASDGLKVGLAWSGSPANAKNVLRQVALSELAPLGDVSGVRFFGLQKGPGSGQALSPPASMRFTDLSNALNDFADTAAVIAGLDLVISVDSAVAHLAGALGKPVWVLLYTPPDWRYGMAGEASPWYPTMRIFRQRDRGDWTPVINRLQTELQGLAG</sequence>
<proteinExistence type="predicted"/>
<dbReference type="Pfam" id="PF13424">
    <property type="entry name" value="TPR_12"/>
    <property type="match status" value="1"/>
</dbReference>
<dbReference type="PANTHER" id="PTHR44227:SF3">
    <property type="entry name" value="PROTEIN O-MANNOSYL-TRANSFERASE TMTC4"/>
    <property type="match status" value="1"/>
</dbReference>
<feature type="repeat" description="TPR" evidence="3">
    <location>
        <begin position="142"/>
        <end position="175"/>
    </location>
</feature>
<dbReference type="PROSITE" id="PS50293">
    <property type="entry name" value="TPR_REGION"/>
    <property type="match status" value="1"/>
</dbReference>
<evidence type="ECO:0000256" key="2">
    <source>
        <dbReference type="ARBA" id="ARBA00022803"/>
    </source>
</evidence>
<keyword evidence="2 3" id="KW-0802">TPR repeat</keyword>
<dbReference type="STRING" id="1748243.Tel_07720"/>
<dbReference type="KEGG" id="tee:Tel_07720"/>
<dbReference type="Gene3D" id="3.40.50.2000">
    <property type="entry name" value="Glycogen Phosphorylase B"/>
    <property type="match status" value="1"/>
</dbReference>
<dbReference type="InterPro" id="IPR002201">
    <property type="entry name" value="Glyco_trans_9"/>
</dbReference>
<dbReference type="InterPro" id="IPR011990">
    <property type="entry name" value="TPR-like_helical_dom_sf"/>
</dbReference>
<keyword evidence="1" id="KW-0677">Repeat</keyword>
<dbReference type="PROSITE" id="PS50005">
    <property type="entry name" value="TPR"/>
    <property type="match status" value="3"/>
</dbReference>
<dbReference type="Gene3D" id="1.25.40.10">
    <property type="entry name" value="Tetratricopeptide repeat domain"/>
    <property type="match status" value="3"/>
</dbReference>
<dbReference type="SMART" id="SM00028">
    <property type="entry name" value="TPR"/>
    <property type="match status" value="7"/>
</dbReference>
<dbReference type="AlphaFoldDB" id="A0A0S2TD23"/>
<dbReference type="Pfam" id="PF13181">
    <property type="entry name" value="TPR_8"/>
    <property type="match status" value="1"/>
</dbReference>
<feature type="repeat" description="TPR" evidence="3">
    <location>
        <begin position="176"/>
        <end position="209"/>
    </location>
</feature>
<name>A0A0S2TD23_9GAMM</name>
<reference evidence="4" key="1">
    <citation type="submission" date="2015-10" db="EMBL/GenBank/DDBJ databases">
        <title>Description of Candidatus Tenderia electrophaga gen. nov, sp. nov., an Uncultivated Electroautotroph from a Biocathode Enrichment.</title>
        <authorList>
            <person name="Eddie B.J."/>
            <person name="Malanoski A.P."/>
            <person name="Wang Z."/>
            <person name="Hall R.J."/>
            <person name="Oh S.D."/>
            <person name="Heiner C."/>
            <person name="Lin B."/>
            <person name="Strycharz-Glaven S.M."/>
        </authorList>
    </citation>
    <scope>NUCLEOTIDE SEQUENCE [LARGE SCALE GENOMIC DNA]</scope>
    <source>
        <strain evidence="4">NRL1</strain>
    </source>
</reference>
<gene>
    <name evidence="4" type="ORF">Tel_07720</name>
</gene>
<organism evidence="4 5">
    <name type="scientific">Candidatus Tenderia electrophaga</name>
    <dbReference type="NCBI Taxonomy" id="1748243"/>
    <lineage>
        <taxon>Bacteria</taxon>
        <taxon>Pseudomonadati</taxon>
        <taxon>Pseudomonadota</taxon>
        <taxon>Gammaproteobacteria</taxon>
        <taxon>Candidatus Tenderiales</taxon>
        <taxon>Candidatus Tenderiaceae</taxon>
        <taxon>Candidatus Tenderia</taxon>
    </lineage>
</organism>
<dbReference type="SUPFAM" id="SSF48452">
    <property type="entry name" value="TPR-like"/>
    <property type="match status" value="1"/>
</dbReference>
<dbReference type="GO" id="GO:0035269">
    <property type="term" value="P:protein O-linked glycosylation via mannose"/>
    <property type="evidence" value="ECO:0007669"/>
    <property type="project" value="TreeGrafter"/>
</dbReference>
<dbReference type="EMBL" id="CP013099">
    <property type="protein sequence ID" value="ALP53051.1"/>
    <property type="molecule type" value="Genomic_DNA"/>
</dbReference>
<dbReference type="Pfam" id="PF13432">
    <property type="entry name" value="TPR_16"/>
    <property type="match status" value="1"/>
</dbReference>
<protein>
    <submittedName>
        <fullName evidence="4">Uncharacterized protein</fullName>
    </submittedName>
</protein>